<name>A0A1Y6LVP7_ZYMTR</name>
<dbReference type="Proteomes" id="UP000215453">
    <property type="component" value="Chromosome 9"/>
</dbReference>
<feature type="region of interest" description="Disordered" evidence="1">
    <location>
        <begin position="1"/>
        <end position="41"/>
    </location>
</feature>
<accession>A0A1Y6LVP7</accession>
<sequence>MALLQERTTQPEESVSEMSTPSTTLANGAASSADPQAPSTDSAKVLLDLPTELLENICEFIPIGSASESGAEVRRLAMGTFHALCLSCKDLFVLARPLLYRTVQLDLTPSHYHYSSSRRLARTLCACPHLGLLIRLITAKHQSEYSLRTWLPSHYFRMLIHRNQVCIEQDRPHFENVLSTELFNSLVHPPAGRPRYEDMAALVIVRMAPRVQTIILPTGDNYYYALGSYWGRLLRMLWSAENLANLPQGCFAQLHHVELNAMAWKEIDRINPINRPREHAEGAARALPAAMQLPELRRLTVKGMRRDRSFNDPQPLGKGTSSVQFLTFLQSNVVPEALIAAVQTCKALREFHYEVRVAKYHSYTTWDREWTDPLVIYHALGHHCDTLQSITITNLANHGEVWVQRAFGNLFIPSNFPQLIELEIDAHLLLDSVGLSSLPAKLKKLTVHMYSNVNHLGPVLLRLATHMGQSLEDLKITVPNTYRQIVDLDEVYSPLHKRVVWIENSKRRFKFDMESYAGGKRLTLTLWEFQAWAVFEVQALGTKLFCGGLDDLIEAQRPSVWEHDWDIGDDLSAMLSEKVKE</sequence>
<proteinExistence type="predicted"/>
<dbReference type="EMBL" id="LT882684">
    <property type="protein sequence ID" value="SMY27530.1"/>
    <property type="molecule type" value="Genomic_DNA"/>
</dbReference>
<gene>
    <name evidence="2" type="ORF">ZT1A5_G8975</name>
</gene>
<evidence type="ECO:0000313" key="2">
    <source>
        <dbReference type="EMBL" id="SMY27530.1"/>
    </source>
</evidence>
<reference evidence="2 3" key="1">
    <citation type="submission" date="2016-10" db="EMBL/GenBank/DDBJ databases">
        <authorList>
            <person name="Varghese N."/>
        </authorList>
    </citation>
    <scope>NUCLEOTIDE SEQUENCE [LARGE SCALE GENOMIC DNA]</scope>
</reference>
<evidence type="ECO:0000313" key="3">
    <source>
        <dbReference type="Proteomes" id="UP000215453"/>
    </source>
</evidence>
<dbReference type="AlphaFoldDB" id="A0A1Y6LVP7"/>
<protein>
    <submittedName>
        <fullName evidence="2">Uncharacterized protein</fullName>
    </submittedName>
</protein>
<evidence type="ECO:0000256" key="1">
    <source>
        <dbReference type="SAM" id="MobiDB-lite"/>
    </source>
</evidence>
<organism evidence="2 3">
    <name type="scientific">Zymoseptoria tritici ST99CH_1A5</name>
    <dbReference type="NCBI Taxonomy" id="1276529"/>
    <lineage>
        <taxon>Eukaryota</taxon>
        <taxon>Fungi</taxon>
        <taxon>Dikarya</taxon>
        <taxon>Ascomycota</taxon>
        <taxon>Pezizomycotina</taxon>
        <taxon>Dothideomycetes</taxon>
        <taxon>Dothideomycetidae</taxon>
        <taxon>Mycosphaerellales</taxon>
        <taxon>Mycosphaerellaceae</taxon>
        <taxon>Zymoseptoria</taxon>
    </lineage>
</organism>